<feature type="compositionally biased region" description="Basic and acidic residues" evidence="7">
    <location>
        <begin position="117"/>
        <end position="129"/>
    </location>
</feature>
<evidence type="ECO:0000313" key="10">
    <source>
        <dbReference type="Proteomes" id="UP001431209"/>
    </source>
</evidence>
<dbReference type="PANTHER" id="PTHR21230:SF79">
    <property type="entry name" value="T-SNARE COILED-COIL HOMOLOGY DOMAIN-CONTAINING PROTEIN"/>
    <property type="match status" value="1"/>
</dbReference>
<evidence type="ECO:0000313" key="9">
    <source>
        <dbReference type="EMBL" id="KAL0483737.1"/>
    </source>
</evidence>
<dbReference type="GO" id="GO:0006906">
    <property type="term" value="P:vesicle fusion"/>
    <property type="evidence" value="ECO:0007669"/>
    <property type="project" value="TreeGrafter"/>
</dbReference>
<dbReference type="Proteomes" id="UP001431209">
    <property type="component" value="Unassembled WGS sequence"/>
</dbReference>
<keyword evidence="5 8" id="KW-1133">Transmembrane helix</keyword>
<dbReference type="CDD" id="cd15861">
    <property type="entry name" value="SNARE_SNAP25N_23N_29N_SEC9N"/>
    <property type="match status" value="1"/>
</dbReference>
<dbReference type="GO" id="GO:0005794">
    <property type="term" value="C:Golgi apparatus"/>
    <property type="evidence" value="ECO:0007669"/>
    <property type="project" value="TreeGrafter"/>
</dbReference>
<evidence type="ECO:0000256" key="1">
    <source>
        <dbReference type="ARBA" id="ARBA00004211"/>
    </source>
</evidence>
<keyword evidence="6 8" id="KW-0472">Membrane</keyword>
<dbReference type="Gene3D" id="1.20.5.110">
    <property type="match status" value="1"/>
</dbReference>
<name>A0AAW2Z1R4_9EUKA</name>
<dbReference type="InterPro" id="IPR044766">
    <property type="entry name" value="NPSN/SNAP25-like_N_SNARE"/>
</dbReference>
<protein>
    <submittedName>
        <fullName evidence="9">SNARE 11</fullName>
    </submittedName>
</protein>
<dbReference type="GO" id="GO:0012507">
    <property type="term" value="C:ER to Golgi transport vesicle membrane"/>
    <property type="evidence" value="ECO:0007669"/>
    <property type="project" value="TreeGrafter"/>
</dbReference>
<comment type="subcellular location">
    <subcellularLocation>
        <location evidence="1">Membrane</location>
        <topology evidence="1">Single-pass type IV membrane protein</topology>
    </subcellularLocation>
</comment>
<organism evidence="9 10">
    <name type="scientific">Acrasis kona</name>
    <dbReference type="NCBI Taxonomy" id="1008807"/>
    <lineage>
        <taxon>Eukaryota</taxon>
        <taxon>Discoba</taxon>
        <taxon>Heterolobosea</taxon>
        <taxon>Tetramitia</taxon>
        <taxon>Eutetramitia</taxon>
        <taxon>Acrasidae</taxon>
        <taxon>Acrasis</taxon>
    </lineage>
</organism>
<comment type="caution">
    <text evidence="9">The sequence shown here is derived from an EMBL/GenBank/DDBJ whole genome shotgun (WGS) entry which is preliminary data.</text>
</comment>
<dbReference type="EMBL" id="JAOPGA020000984">
    <property type="protein sequence ID" value="KAL0483737.1"/>
    <property type="molecule type" value="Genomic_DNA"/>
</dbReference>
<dbReference type="GO" id="GO:0000149">
    <property type="term" value="F:SNARE binding"/>
    <property type="evidence" value="ECO:0007669"/>
    <property type="project" value="TreeGrafter"/>
</dbReference>
<evidence type="ECO:0000256" key="3">
    <source>
        <dbReference type="ARBA" id="ARBA00022692"/>
    </source>
</evidence>
<dbReference type="AlphaFoldDB" id="A0AAW2Z1R4"/>
<keyword evidence="3 8" id="KW-0812">Transmembrane</keyword>
<dbReference type="GO" id="GO:0031201">
    <property type="term" value="C:SNARE complex"/>
    <property type="evidence" value="ECO:0007669"/>
    <property type="project" value="InterPro"/>
</dbReference>
<evidence type="ECO:0000256" key="2">
    <source>
        <dbReference type="ARBA" id="ARBA00022448"/>
    </source>
</evidence>
<feature type="region of interest" description="Disordered" evidence="7">
    <location>
        <begin position="94"/>
        <end position="138"/>
    </location>
</feature>
<dbReference type="GO" id="GO:0015031">
    <property type="term" value="P:protein transport"/>
    <property type="evidence" value="ECO:0007669"/>
    <property type="project" value="UniProtKB-KW"/>
</dbReference>
<feature type="transmembrane region" description="Helical" evidence="8">
    <location>
        <begin position="242"/>
        <end position="263"/>
    </location>
</feature>
<dbReference type="GO" id="GO:0031902">
    <property type="term" value="C:late endosome membrane"/>
    <property type="evidence" value="ECO:0007669"/>
    <property type="project" value="TreeGrafter"/>
</dbReference>
<evidence type="ECO:0000256" key="5">
    <source>
        <dbReference type="ARBA" id="ARBA00022989"/>
    </source>
</evidence>
<keyword evidence="4" id="KW-0653">Protein transport</keyword>
<sequence>MDDSDHDDGYDGGMEIFFDEVKTQVKEYKNAVHDYAKADKNNKKKKLDSATQAEKSAEEAINIFKNELKHASEADKSQFSKNFKKQESSFKELKEELKGLKEGGPAPETKQKKTIKTKNEELFGEEETKKSKKNLGASDDVELAEVTTKKKKKKGGQMMQEQPDEVNEILEIQNQTDEIMKDMLKTADETIEIGAAAQERLKQQTEKLLGIQRELDEMGSNLQVARKELTGFMRALACDHCMGKVIIVAIILVAIAVVVIIILRSVYPNIFEPSTVAPAPTTTVAPTTVAPTTTRAII</sequence>
<evidence type="ECO:0000256" key="7">
    <source>
        <dbReference type="SAM" id="MobiDB-lite"/>
    </source>
</evidence>
<dbReference type="SUPFAM" id="SSF58038">
    <property type="entry name" value="SNARE fusion complex"/>
    <property type="match status" value="1"/>
</dbReference>
<gene>
    <name evidence="9" type="ORF">AKO1_014005</name>
</gene>
<keyword evidence="10" id="KW-1185">Reference proteome</keyword>
<accession>A0AAW2Z1R4</accession>
<evidence type="ECO:0000256" key="8">
    <source>
        <dbReference type="SAM" id="Phobius"/>
    </source>
</evidence>
<dbReference type="GO" id="GO:0005789">
    <property type="term" value="C:endoplasmic reticulum membrane"/>
    <property type="evidence" value="ECO:0007669"/>
    <property type="project" value="TreeGrafter"/>
</dbReference>
<reference evidence="9 10" key="1">
    <citation type="submission" date="2024-03" db="EMBL/GenBank/DDBJ databases">
        <title>The Acrasis kona genome and developmental transcriptomes reveal deep origins of eukaryotic multicellular pathways.</title>
        <authorList>
            <person name="Sheikh S."/>
            <person name="Fu C.-J."/>
            <person name="Brown M.W."/>
            <person name="Baldauf S.L."/>
        </authorList>
    </citation>
    <scope>NUCLEOTIDE SEQUENCE [LARGE SCALE GENOMIC DNA]</scope>
    <source>
        <strain evidence="9 10">ATCC MYA-3509</strain>
    </source>
</reference>
<evidence type="ECO:0000256" key="6">
    <source>
        <dbReference type="ARBA" id="ARBA00023136"/>
    </source>
</evidence>
<evidence type="ECO:0000256" key="4">
    <source>
        <dbReference type="ARBA" id="ARBA00022927"/>
    </source>
</evidence>
<dbReference type="PANTHER" id="PTHR21230">
    <property type="entry name" value="VESICLE TRANSPORT V-SNARE PROTEIN VTI1-RELATED"/>
    <property type="match status" value="1"/>
</dbReference>
<keyword evidence="2" id="KW-0813">Transport</keyword>
<proteinExistence type="predicted"/>
<dbReference type="GO" id="GO:0005484">
    <property type="term" value="F:SNAP receptor activity"/>
    <property type="evidence" value="ECO:0007669"/>
    <property type="project" value="InterPro"/>
</dbReference>